<dbReference type="UniPathway" id="UPA00242"/>
<evidence type="ECO:0000256" key="2">
    <source>
        <dbReference type="ARBA" id="ARBA00005028"/>
    </source>
</evidence>
<feature type="active site" description="Proton acceptor" evidence="9">
    <location>
        <position position="334"/>
    </location>
</feature>
<proteinExistence type="inferred from homology"/>
<dbReference type="PANTHER" id="PTHR10091">
    <property type="entry name" value="ALDOSE-1-EPIMERASE"/>
    <property type="match status" value="1"/>
</dbReference>
<feature type="compositionally biased region" description="Polar residues" evidence="11">
    <location>
        <begin position="1"/>
        <end position="10"/>
    </location>
</feature>
<evidence type="ECO:0000256" key="1">
    <source>
        <dbReference type="ARBA" id="ARBA00001614"/>
    </source>
</evidence>
<keyword evidence="6 8" id="KW-0413">Isomerase</keyword>
<comment type="catalytic activity">
    <reaction evidence="1 8">
        <text>alpha-D-glucose = beta-D-glucose</text>
        <dbReference type="Rhea" id="RHEA:10264"/>
        <dbReference type="ChEBI" id="CHEBI:15903"/>
        <dbReference type="ChEBI" id="CHEBI:17925"/>
        <dbReference type="EC" id="5.1.3.3"/>
    </reaction>
</comment>
<accession>A0A430FC25</accession>
<dbReference type="Gene3D" id="2.70.98.10">
    <property type="match status" value="1"/>
</dbReference>
<dbReference type="Pfam" id="PF01263">
    <property type="entry name" value="Aldose_epim"/>
    <property type="match status" value="1"/>
</dbReference>
<protein>
    <recommendedName>
        <fullName evidence="5 8">Aldose 1-epimerase</fullName>
        <ecNumber evidence="4 8">5.1.3.3</ecNumber>
    </recommendedName>
</protein>
<reference evidence="12 13" key="1">
    <citation type="submission" date="2018-09" db="EMBL/GenBank/DDBJ databases">
        <title>Characterization of the phylogenetic diversity of five novel species belonging to the genus Bifidobacterium.</title>
        <authorList>
            <person name="Lugli G.A."/>
            <person name="Duranti S."/>
            <person name="Milani C."/>
        </authorList>
    </citation>
    <scope>NUCLEOTIDE SEQUENCE [LARGE SCALE GENOMIC DNA]</scope>
    <source>
        <strain evidence="12 13">2034B</strain>
    </source>
</reference>
<evidence type="ECO:0000256" key="10">
    <source>
        <dbReference type="PIRSR" id="PIRSR005096-3"/>
    </source>
</evidence>
<dbReference type="RefSeq" id="WP_125982560.1">
    <property type="nucleotide sequence ID" value="NZ_QXGL01000018.1"/>
</dbReference>
<evidence type="ECO:0000256" key="9">
    <source>
        <dbReference type="PIRSR" id="PIRSR005096-1"/>
    </source>
</evidence>
<dbReference type="AlphaFoldDB" id="A0A430FC25"/>
<feature type="binding site" evidence="10">
    <location>
        <begin position="87"/>
        <end position="88"/>
    </location>
    <ligand>
        <name>beta-D-galactose</name>
        <dbReference type="ChEBI" id="CHEBI:27667"/>
    </ligand>
</feature>
<dbReference type="InterPro" id="IPR018052">
    <property type="entry name" value="Ald1_epimerase_CS"/>
</dbReference>
<organism evidence="12 13">
    <name type="scientific">Bifidobacterium goeldii</name>
    <dbReference type="NCBI Taxonomy" id="2306975"/>
    <lineage>
        <taxon>Bacteria</taxon>
        <taxon>Bacillati</taxon>
        <taxon>Actinomycetota</taxon>
        <taxon>Actinomycetes</taxon>
        <taxon>Bifidobacteriales</taxon>
        <taxon>Bifidobacteriaceae</taxon>
        <taxon>Bifidobacterium</taxon>
    </lineage>
</organism>
<dbReference type="SUPFAM" id="SSF74650">
    <property type="entry name" value="Galactose mutarotase-like"/>
    <property type="match status" value="1"/>
</dbReference>
<evidence type="ECO:0000313" key="13">
    <source>
        <dbReference type="Proteomes" id="UP000287533"/>
    </source>
</evidence>
<evidence type="ECO:0000313" key="12">
    <source>
        <dbReference type="EMBL" id="RSX50395.1"/>
    </source>
</evidence>
<evidence type="ECO:0000256" key="11">
    <source>
        <dbReference type="SAM" id="MobiDB-lite"/>
    </source>
</evidence>
<evidence type="ECO:0000256" key="5">
    <source>
        <dbReference type="ARBA" id="ARBA00014165"/>
    </source>
</evidence>
<evidence type="ECO:0000256" key="4">
    <source>
        <dbReference type="ARBA" id="ARBA00013185"/>
    </source>
</evidence>
<dbReference type="InterPro" id="IPR008183">
    <property type="entry name" value="Aldose_1/G6P_1-epimerase"/>
</dbReference>
<name>A0A430FC25_9BIFI</name>
<evidence type="ECO:0000256" key="3">
    <source>
        <dbReference type="ARBA" id="ARBA00006206"/>
    </source>
</evidence>
<keyword evidence="13" id="KW-1185">Reference proteome</keyword>
<comment type="caution">
    <text evidence="12">The sequence shown here is derived from an EMBL/GenBank/DDBJ whole genome shotgun (WGS) entry which is preliminary data.</text>
</comment>
<evidence type="ECO:0000256" key="8">
    <source>
        <dbReference type="PIRNR" id="PIRNR005096"/>
    </source>
</evidence>
<feature type="binding site" evidence="10">
    <location>
        <begin position="183"/>
        <end position="185"/>
    </location>
    <ligand>
        <name>beta-D-galactose</name>
        <dbReference type="ChEBI" id="CHEBI:27667"/>
    </ligand>
</feature>
<gene>
    <name evidence="12" type="ORF">D2E25_2043</name>
</gene>
<dbReference type="InterPro" id="IPR011013">
    <property type="entry name" value="Gal_mutarotase_sf_dom"/>
</dbReference>
<dbReference type="EC" id="5.1.3.3" evidence="4 8"/>
<dbReference type="PIRSF" id="PIRSF005096">
    <property type="entry name" value="GALM"/>
    <property type="match status" value="1"/>
</dbReference>
<keyword evidence="7 8" id="KW-0119">Carbohydrate metabolism</keyword>
<comment type="pathway">
    <text evidence="2 8">Carbohydrate metabolism; hexose metabolism.</text>
</comment>
<dbReference type="GO" id="GO:0030246">
    <property type="term" value="F:carbohydrate binding"/>
    <property type="evidence" value="ECO:0007669"/>
    <property type="project" value="InterPro"/>
</dbReference>
<dbReference type="InterPro" id="IPR015443">
    <property type="entry name" value="Aldose_1-epimerase"/>
</dbReference>
<feature type="region of interest" description="Disordered" evidence="11">
    <location>
        <begin position="1"/>
        <end position="24"/>
    </location>
</feature>
<evidence type="ECO:0000256" key="6">
    <source>
        <dbReference type="ARBA" id="ARBA00023235"/>
    </source>
</evidence>
<comment type="similarity">
    <text evidence="3 8">Belongs to the aldose epimerase family.</text>
</comment>
<dbReference type="NCBIfam" id="NF008277">
    <property type="entry name" value="PRK11055.1"/>
    <property type="match status" value="1"/>
</dbReference>
<dbReference type="InterPro" id="IPR047215">
    <property type="entry name" value="Galactose_mutarotase-like"/>
</dbReference>
<evidence type="ECO:0000256" key="7">
    <source>
        <dbReference type="ARBA" id="ARBA00023277"/>
    </source>
</evidence>
<dbReference type="PROSITE" id="PS00545">
    <property type="entry name" value="ALDOSE_1_EPIMERASE"/>
    <property type="match status" value="1"/>
</dbReference>
<dbReference type="OrthoDB" id="9779408at2"/>
<dbReference type="Proteomes" id="UP000287533">
    <property type="component" value="Unassembled WGS sequence"/>
</dbReference>
<dbReference type="GO" id="GO:0006006">
    <property type="term" value="P:glucose metabolic process"/>
    <property type="evidence" value="ECO:0007669"/>
    <property type="project" value="TreeGrafter"/>
</dbReference>
<dbReference type="GO" id="GO:0033499">
    <property type="term" value="P:galactose catabolic process via UDP-galactose, Leloir pathway"/>
    <property type="evidence" value="ECO:0007669"/>
    <property type="project" value="TreeGrafter"/>
</dbReference>
<dbReference type="GO" id="GO:0004034">
    <property type="term" value="F:aldose 1-epimerase activity"/>
    <property type="evidence" value="ECO:0007669"/>
    <property type="project" value="UniProtKB-EC"/>
</dbReference>
<feature type="active site" description="Proton donor" evidence="9">
    <location>
        <position position="183"/>
    </location>
</feature>
<dbReference type="CDD" id="cd09019">
    <property type="entry name" value="galactose_mutarotase_like"/>
    <property type="match status" value="1"/>
</dbReference>
<dbReference type="InterPro" id="IPR014718">
    <property type="entry name" value="GH-type_carb-bd"/>
</dbReference>
<dbReference type="EMBL" id="QXGL01000018">
    <property type="protein sequence ID" value="RSX50395.1"/>
    <property type="molecule type" value="Genomic_DNA"/>
</dbReference>
<dbReference type="PANTHER" id="PTHR10091:SF0">
    <property type="entry name" value="GALACTOSE MUTAROTASE"/>
    <property type="match status" value="1"/>
</dbReference>
<sequence length="370" mass="39647">MYITTSNRTLPDSRPASSSPTAPPSVFNIASSSGIAVRITDYGARLMRVIVPDRHGTPTNVLLGMPTALDYLHDDVCLGAIIGRNANRIANAHCTINGVTYTLSANDGSNNSHSGPRGFEHRRWQVVEAASNAVTLTLDSPEGDQGFPGHMSVQAHYAIVGNTLSLTIDADCNTPTIANMTNHSYWNLDGEDSGDMLDQTLTIPTPWFCPISNDSIPLHTDSVAGTAMDFRKPRCIGEALRCGRNVHDPQIERARGYNHAFVFEDAHGVLEGAAPADPITGMRTVAVAASERTGITMTQRANTPAVLFYSAGYMDGVGGASGHVYHPYAGFALEAGFVPNSINDDSQISSELPAGQHYRLCIAWQFDVSD</sequence>